<protein>
    <recommendedName>
        <fullName evidence="4">Cell wall hydrolase SleB domain-containing protein</fullName>
    </recommendedName>
</protein>
<feature type="compositionally biased region" description="Polar residues" evidence="1">
    <location>
        <begin position="276"/>
        <end position="289"/>
    </location>
</feature>
<name>A0A7X3FRF2_9HYPH</name>
<dbReference type="EMBL" id="WQRF01000002">
    <property type="protein sequence ID" value="MVS99256.1"/>
    <property type="molecule type" value="Genomic_DNA"/>
</dbReference>
<reference evidence="2 3" key="1">
    <citation type="submission" date="2019-12" db="EMBL/GenBank/DDBJ databases">
        <title>Devosia maris sp. nov., isolated from the deep seawater.</title>
        <authorList>
            <person name="Liu Y."/>
        </authorList>
    </citation>
    <scope>NUCLEOTIDE SEQUENCE [LARGE SCALE GENOMIC DNA]</scope>
    <source>
        <strain evidence="2 3">L53-10-65</strain>
    </source>
</reference>
<organism evidence="2 3">
    <name type="scientific">Devosia marina</name>
    <dbReference type="NCBI Taxonomy" id="2683198"/>
    <lineage>
        <taxon>Bacteria</taxon>
        <taxon>Pseudomonadati</taxon>
        <taxon>Pseudomonadota</taxon>
        <taxon>Alphaproteobacteria</taxon>
        <taxon>Hyphomicrobiales</taxon>
        <taxon>Devosiaceae</taxon>
        <taxon>Devosia</taxon>
    </lineage>
</organism>
<sequence length="579" mass="60101">MAEISRDLINTIIAEAGGEGDEGIIAATWAIAQRAAARGQTMDQVIRSGFDGYTNPGSGAVKSQQDPALRRKVESIIQGVQGGTIPNPVPRADHFLSGDVMPSWAKQMDHVATINGHRFYASGQVPENAIGIPLPPGQIPNTVATALDVVPPRRVAPVTPTPLPPMLAAQRNLQPVTQNTASLYAGIYPPAPPKAPVTDKDLIFDRGIADTIERSLAGQDQNLATILERRIAEAGQKAPMSTAAISYAGQERGSATAPRVGATAQPQRLPELPPSQVASPRMVSTSMQRAANAVDPRLQQALEQSAQQASTVDSSMQRVASAADPALQRALEARSAPGVGLPPSTRSVASVPMPASMPRPTGPALSRDSVAQSRLGNETVQRLGPTAFAKPSLPMPKLPAIPNAIPGPARVPQVADRLPAGTWEVPQKTLAATGVVPPAVPDVGVASAMSVVPGFPPMPRPRPLRSGVNVQMPTPMGQRPTLPMPRSGGLGAIFAMPTPVSQRPNPNALRVQVNGAGSYGGGSSGGSSGAPISFAGTHTGRNYNPGQRYSMGGDVYVANANGSFTNERTGRTLVGSSQR</sequence>
<dbReference type="Proteomes" id="UP000438106">
    <property type="component" value="Unassembled WGS sequence"/>
</dbReference>
<evidence type="ECO:0000313" key="3">
    <source>
        <dbReference type="Proteomes" id="UP000438106"/>
    </source>
</evidence>
<feature type="region of interest" description="Disordered" evidence="1">
    <location>
        <begin position="249"/>
        <end position="372"/>
    </location>
</feature>
<gene>
    <name evidence="2" type="ORF">GO014_09510</name>
</gene>
<evidence type="ECO:0000313" key="2">
    <source>
        <dbReference type="EMBL" id="MVS99256.1"/>
    </source>
</evidence>
<proteinExistence type="predicted"/>
<evidence type="ECO:0000256" key="1">
    <source>
        <dbReference type="SAM" id="MobiDB-lite"/>
    </source>
</evidence>
<keyword evidence="3" id="KW-1185">Reference proteome</keyword>
<feature type="compositionally biased region" description="Low complexity" evidence="1">
    <location>
        <begin position="298"/>
        <end position="310"/>
    </location>
</feature>
<comment type="caution">
    <text evidence="2">The sequence shown here is derived from an EMBL/GenBank/DDBJ whole genome shotgun (WGS) entry which is preliminary data.</text>
</comment>
<dbReference type="AlphaFoldDB" id="A0A7X3FRF2"/>
<evidence type="ECO:0008006" key="4">
    <source>
        <dbReference type="Google" id="ProtNLM"/>
    </source>
</evidence>
<accession>A0A7X3FRF2</accession>